<feature type="domain" description="Insulin-like" evidence="7">
    <location>
        <begin position="40"/>
        <end position="124"/>
    </location>
</feature>
<dbReference type="PANTHER" id="PTHR13647">
    <property type="entry name" value="INSULIN-LIKE PEPTIDE 2-RELATED"/>
    <property type="match status" value="1"/>
</dbReference>
<keyword evidence="4" id="KW-0732">Signal</keyword>
<dbReference type="SMART" id="SM00078">
    <property type="entry name" value="IlGF"/>
    <property type="match status" value="1"/>
</dbReference>
<evidence type="ECO:0000256" key="2">
    <source>
        <dbReference type="ARBA" id="ARBA00011207"/>
    </source>
</evidence>
<reference evidence="8" key="1">
    <citation type="submission" date="2015-05" db="UniProtKB">
        <authorList>
            <consortium name="EnsemblMetazoa"/>
        </authorList>
    </citation>
    <scope>IDENTIFICATION</scope>
</reference>
<proteinExistence type="inferred from homology"/>
<keyword evidence="6" id="KW-0964">Secreted</keyword>
<dbReference type="Gene3D" id="1.10.100.10">
    <property type="entry name" value="Insulin-like"/>
    <property type="match status" value="1"/>
</dbReference>
<comment type="similarity">
    <text evidence="1 6">Belongs to the insulin family.</text>
</comment>
<dbReference type="InterPro" id="IPR022352">
    <property type="entry name" value="Ins/IGF/rlx"/>
</dbReference>
<dbReference type="PROSITE" id="PS00262">
    <property type="entry name" value="INSULIN"/>
    <property type="match status" value="1"/>
</dbReference>
<organism evidence="8 9">
    <name type="scientific">Rhodnius prolixus</name>
    <name type="common">Triatomid bug</name>
    <dbReference type="NCBI Taxonomy" id="13249"/>
    <lineage>
        <taxon>Eukaryota</taxon>
        <taxon>Metazoa</taxon>
        <taxon>Ecdysozoa</taxon>
        <taxon>Arthropoda</taxon>
        <taxon>Hexapoda</taxon>
        <taxon>Insecta</taxon>
        <taxon>Pterygota</taxon>
        <taxon>Neoptera</taxon>
        <taxon>Paraneoptera</taxon>
        <taxon>Hemiptera</taxon>
        <taxon>Heteroptera</taxon>
        <taxon>Panheteroptera</taxon>
        <taxon>Cimicomorpha</taxon>
        <taxon>Reduviidae</taxon>
        <taxon>Triatominae</taxon>
        <taxon>Rhodnius</taxon>
    </lineage>
</organism>
<protein>
    <submittedName>
        <fullName evidence="8">IlGF domain-containing protein</fullName>
    </submittedName>
</protein>
<dbReference type="Proteomes" id="UP000015103">
    <property type="component" value="Unassembled WGS sequence"/>
</dbReference>
<dbReference type="AlphaFoldDB" id="T1HSK0"/>
<dbReference type="GeneID" id="141457743"/>
<comment type="subunit">
    <text evidence="2">Heterodimer of a B chain and an A chain linked by two disulfide bonds.</text>
</comment>
<accession>T1HSK0</accession>
<dbReference type="STRING" id="13249.T1HSK0"/>
<evidence type="ECO:0000259" key="7">
    <source>
        <dbReference type="SMART" id="SM00078"/>
    </source>
</evidence>
<evidence type="ECO:0000313" key="8">
    <source>
        <dbReference type="EnsemblMetazoa" id="RPRC007020-PA"/>
    </source>
</evidence>
<evidence type="ECO:0000313" key="9">
    <source>
        <dbReference type="Proteomes" id="UP000015103"/>
    </source>
</evidence>
<evidence type="ECO:0000256" key="3">
    <source>
        <dbReference type="ARBA" id="ARBA00022685"/>
    </source>
</evidence>
<name>T1HSK0_RHOPR</name>
<dbReference type="Pfam" id="PF00049">
    <property type="entry name" value="Insulin"/>
    <property type="match status" value="1"/>
</dbReference>
<dbReference type="GO" id="GO:0005179">
    <property type="term" value="F:hormone activity"/>
    <property type="evidence" value="ECO:0007669"/>
    <property type="project" value="InterPro"/>
</dbReference>
<evidence type="ECO:0000256" key="1">
    <source>
        <dbReference type="ARBA" id="ARBA00009034"/>
    </source>
</evidence>
<dbReference type="SUPFAM" id="SSF56994">
    <property type="entry name" value="Insulin-like"/>
    <property type="match status" value="1"/>
</dbReference>
<keyword evidence="5" id="KW-1015">Disulfide bond</keyword>
<dbReference type="GO" id="GO:0005576">
    <property type="term" value="C:extracellular region"/>
    <property type="evidence" value="ECO:0007669"/>
    <property type="project" value="UniProtKB-SubCell"/>
</dbReference>
<dbReference type="EnsemblMetazoa" id="RPRC007020-RA">
    <property type="protein sequence ID" value="RPRC007020-PA"/>
    <property type="gene ID" value="RPRC007020"/>
</dbReference>
<dbReference type="InterPro" id="IPR016179">
    <property type="entry name" value="Insulin-like"/>
</dbReference>
<dbReference type="EMBL" id="ACPB03008350">
    <property type="status" value="NOT_ANNOTATED_CDS"/>
    <property type="molecule type" value="Genomic_DNA"/>
</dbReference>
<dbReference type="InParanoid" id="T1HSK0"/>
<dbReference type="VEuPathDB" id="VectorBase:RPRC007020"/>
<dbReference type="eggNOG" id="ENOG502SESX">
    <property type="taxonomic scope" value="Eukaryota"/>
</dbReference>
<dbReference type="InterPro" id="IPR022353">
    <property type="entry name" value="Insulin_CS"/>
</dbReference>
<dbReference type="HOGENOM" id="CLU_125164_1_1_1"/>
<dbReference type="OMA" id="GVHTECC"/>
<comment type="subcellular location">
    <subcellularLocation>
        <location evidence="6">Secreted</location>
    </subcellularLocation>
</comment>
<sequence length="126" mass="14738">MQALFWKVLLLAAVICCVTCQQWYLYSDEPRQIEAKRGAQKYCGRILDDTLKFICRGKYNERFPSGKKRATESNKGLEDLESYYDNWYKSLVMPSYYTARAIKRGVHTECCVRPCTFGDLEKYCAE</sequence>
<keyword evidence="9" id="KW-1185">Reference proteome</keyword>
<evidence type="ECO:0000256" key="6">
    <source>
        <dbReference type="RuleBase" id="RU000406"/>
    </source>
</evidence>
<dbReference type="InterPro" id="IPR036438">
    <property type="entry name" value="Insulin-like_sf"/>
</dbReference>
<evidence type="ECO:0000256" key="4">
    <source>
        <dbReference type="ARBA" id="ARBA00022729"/>
    </source>
</evidence>
<dbReference type="PANTHER" id="PTHR13647:SF4">
    <property type="entry name" value="INSULIN-LIKE PEPTIDE 1-RELATED"/>
    <property type="match status" value="1"/>
</dbReference>
<evidence type="ECO:0000256" key="5">
    <source>
        <dbReference type="ARBA" id="ARBA00023157"/>
    </source>
</evidence>
<dbReference type="PRINTS" id="PR00276">
    <property type="entry name" value="INSULINFAMLY"/>
</dbReference>
<keyword evidence="3" id="KW-0165">Cleavage on pair of basic residues</keyword>
<dbReference type="RefSeq" id="XP_073991077.1">
    <property type="nucleotide sequence ID" value="XM_074134976.1"/>
</dbReference>